<dbReference type="EMBL" id="JAJAGQ010000015">
    <property type="protein sequence ID" value="KAJ8541006.1"/>
    <property type="molecule type" value="Genomic_DNA"/>
</dbReference>
<gene>
    <name evidence="3" type="ORF">K7X08_001822</name>
</gene>
<evidence type="ECO:0000256" key="1">
    <source>
        <dbReference type="SAM" id="MobiDB-lite"/>
    </source>
</evidence>
<name>A0A9Q1LQP8_9SOLA</name>
<sequence length="155" mass="17515">MGVHELQRNSLVKNDNFKNPDKKKEIEKLLNPISIQVFEQLMSIGKLITDYHQSDGDVAVDDETLNDDVGVAVEFEENEEAEESDPDVVPEDEEEDDDVVQANGASTMQMCGGIDDDDMKEPEEGMALNVQDIDAYWLQRKISQAYEQQIDPHQS</sequence>
<feature type="region of interest" description="Disordered" evidence="1">
    <location>
        <begin position="74"/>
        <end position="98"/>
    </location>
</feature>
<evidence type="ECO:0000313" key="3">
    <source>
        <dbReference type="EMBL" id="KAJ8541006.1"/>
    </source>
</evidence>
<dbReference type="InterPro" id="IPR041094">
    <property type="entry name" value="Brr2_helicase_PWI"/>
</dbReference>
<proteinExistence type="predicted"/>
<dbReference type="OrthoDB" id="1748240at2759"/>
<accession>A0A9Q1LQP8</accession>
<protein>
    <recommendedName>
        <fullName evidence="2">Brr2 N-terminal helicase PWI domain-containing protein</fullName>
    </recommendedName>
</protein>
<organism evidence="3 4">
    <name type="scientific">Anisodus acutangulus</name>
    <dbReference type="NCBI Taxonomy" id="402998"/>
    <lineage>
        <taxon>Eukaryota</taxon>
        <taxon>Viridiplantae</taxon>
        <taxon>Streptophyta</taxon>
        <taxon>Embryophyta</taxon>
        <taxon>Tracheophyta</taxon>
        <taxon>Spermatophyta</taxon>
        <taxon>Magnoliopsida</taxon>
        <taxon>eudicotyledons</taxon>
        <taxon>Gunneridae</taxon>
        <taxon>Pentapetalae</taxon>
        <taxon>asterids</taxon>
        <taxon>lamiids</taxon>
        <taxon>Solanales</taxon>
        <taxon>Solanaceae</taxon>
        <taxon>Solanoideae</taxon>
        <taxon>Hyoscyameae</taxon>
        <taxon>Anisodus</taxon>
    </lineage>
</organism>
<dbReference type="Pfam" id="PF18149">
    <property type="entry name" value="Helicase_PWI"/>
    <property type="match status" value="1"/>
</dbReference>
<dbReference type="Proteomes" id="UP001152561">
    <property type="component" value="Unassembled WGS sequence"/>
</dbReference>
<reference evidence="4" key="1">
    <citation type="journal article" date="2023" name="Proc. Natl. Acad. Sci. U.S.A.">
        <title>Genomic and structural basis for evolution of tropane alkaloid biosynthesis.</title>
        <authorList>
            <person name="Wanga Y.-J."/>
            <person name="Taina T."/>
            <person name="Yua J.-Y."/>
            <person name="Lia J."/>
            <person name="Xua B."/>
            <person name="Chenc J."/>
            <person name="D'Auriad J.C."/>
            <person name="Huanga J.-P."/>
            <person name="Huanga S.-X."/>
        </authorList>
    </citation>
    <scope>NUCLEOTIDE SEQUENCE [LARGE SCALE GENOMIC DNA]</scope>
    <source>
        <strain evidence="4">cv. KIB-2019</strain>
    </source>
</reference>
<evidence type="ECO:0000259" key="2">
    <source>
        <dbReference type="Pfam" id="PF18149"/>
    </source>
</evidence>
<keyword evidence="4" id="KW-1185">Reference proteome</keyword>
<comment type="caution">
    <text evidence="3">The sequence shown here is derived from an EMBL/GenBank/DDBJ whole genome shotgun (WGS) entry which is preliminary data.</text>
</comment>
<feature type="domain" description="Brr2 N-terminal helicase PWI" evidence="2">
    <location>
        <begin position="127"/>
        <end position="153"/>
    </location>
</feature>
<evidence type="ECO:0000313" key="4">
    <source>
        <dbReference type="Proteomes" id="UP001152561"/>
    </source>
</evidence>
<dbReference type="AlphaFoldDB" id="A0A9Q1LQP8"/>